<feature type="domain" description="AB hydrolase-1" evidence="4">
    <location>
        <begin position="148"/>
        <end position="526"/>
    </location>
</feature>
<gene>
    <name evidence="5" type="ordered locus">NFA_16590</name>
</gene>
<dbReference type="STRING" id="247156.NFA_16590"/>
<evidence type="ECO:0000256" key="2">
    <source>
        <dbReference type="ARBA" id="ARBA00022729"/>
    </source>
</evidence>
<dbReference type="EMBL" id="AP006618">
    <property type="protein sequence ID" value="BAD56505.1"/>
    <property type="molecule type" value="Genomic_DNA"/>
</dbReference>
<dbReference type="Proteomes" id="UP000006820">
    <property type="component" value="Chromosome"/>
</dbReference>
<comment type="similarity">
    <text evidence="1">Belongs to the peptidase S33 family.</text>
</comment>
<organism evidence="5 6">
    <name type="scientific">Nocardia farcinica (strain IFM 10152)</name>
    <dbReference type="NCBI Taxonomy" id="247156"/>
    <lineage>
        <taxon>Bacteria</taxon>
        <taxon>Bacillati</taxon>
        <taxon>Actinomycetota</taxon>
        <taxon>Actinomycetes</taxon>
        <taxon>Mycobacteriales</taxon>
        <taxon>Nocardiaceae</taxon>
        <taxon>Nocardia</taxon>
    </lineage>
</organism>
<reference evidence="5 6" key="1">
    <citation type="journal article" date="2004" name="Proc. Natl. Acad. Sci. U.S.A.">
        <title>The complete genomic sequence of Nocardia farcinica IFM 10152.</title>
        <authorList>
            <person name="Ishikawa J."/>
            <person name="Yamashita A."/>
            <person name="Mikami Y."/>
            <person name="Hoshino Y."/>
            <person name="Kurita H."/>
            <person name="Hotta K."/>
            <person name="Shiba T."/>
            <person name="Hattori M."/>
        </authorList>
    </citation>
    <scope>NUCLEOTIDE SEQUENCE [LARGE SCALE GENOMIC DNA]</scope>
    <source>
        <strain evidence="5 6">IFM 10152</strain>
    </source>
</reference>
<proteinExistence type="inferred from homology"/>
<protein>
    <submittedName>
        <fullName evidence="5">Putative hydrolase</fullName>
    </submittedName>
</protein>
<evidence type="ECO:0000256" key="3">
    <source>
        <dbReference type="ARBA" id="ARBA00022801"/>
    </source>
</evidence>
<accession>Q5YZ86</accession>
<dbReference type="InterPro" id="IPR051601">
    <property type="entry name" value="Serine_prot/Carboxylest_S33"/>
</dbReference>
<dbReference type="KEGG" id="nfa:NFA_16590"/>
<dbReference type="InterPro" id="IPR000073">
    <property type="entry name" value="AB_hydrolase_1"/>
</dbReference>
<dbReference type="SUPFAM" id="SSF53474">
    <property type="entry name" value="alpha/beta-Hydrolases"/>
    <property type="match status" value="1"/>
</dbReference>
<evidence type="ECO:0000313" key="5">
    <source>
        <dbReference type="EMBL" id="BAD56505.1"/>
    </source>
</evidence>
<dbReference type="Gene3D" id="3.40.50.1820">
    <property type="entry name" value="alpha/beta hydrolase"/>
    <property type="match status" value="1"/>
</dbReference>
<dbReference type="ESTHER" id="nocfa-q5yz86">
    <property type="family name" value="Tiancimycin-TnmK-Tripeptidase-HIP"/>
</dbReference>
<keyword evidence="2" id="KW-0732">Signal</keyword>
<keyword evidence="6" id="KW-1185">Reference proteome</keyword>
<dbReference type="GO" id="GO:0016787">
    <property type="term" value="F:hydrolase activity"/>
    <property type="evidence" value="ECO:0007669"/>
    <property type="project" value="UniProtKB-KW"/>
</dbReference>
<name>Q5YZ86_NOCFA</name>
<dbReference type="PANTHER" id="PTHR43248">
    <property type="entry name" value="2-SUCCINYL-6-HYDROXY-2,4-CYCLOHEXADIENE-1-CARBOXYLATE SYNTHASE"/>
    <property type="match status" value="1"/>
</dbReference>
<dbReference type="InterPro" id="IPR029058">
    <property type="entry name" value="AB_hydrolase_fold"/>
</dbReference>
<dbReference type="eggNOG" id="COG0596">
    <property type="taxonomic scope" value="Bacteria"/>
</dbReference>
<dbReference type="Pfam" id="PF00561">
    <property type="entry name" value="Abhydrolase_1"/>
    <property type="match status" value="1"/>
</dbReference>
<dbReference type="PANTHER" id="PTHR43248:SF29">
    <property type="entry name" value="TRIPEPTIDYL AMINOPEPTIDASE"/>
    <property type="match status" value="1"/>
</dbReference>
<evidence type="ECO:0000259" key="4">
    <source>
        <dbReference type="Pfam" id="PF00561"/>
    </source>
</evidence>
<evidence type="ECO:0000256" key="1">
    <source>
        <dbReference type="ARBA" id="ARBA00010088"/>
    </source>
</evidence>
<keyword evidence="3 5" id="KW-0378">Hydrolase</keyword>
<sequence length="555" mass="58328">MDFLLHPCASAVGDGHVGVGTGFAVRGTRGQRLIAGPAGGNWQDRGMGLRRGCGVLVAALAVVAAGCTIERGEQAGPMPAAPAGLERFYEQAVPWGPCAGFTDDQVRLPPNAQCARIEVPVDYADPAGPTAQIALSRIPASGAKIGSLLLNPGGPGVSGLDTVAIANQTPLSERFDRVGFDPRGVGASTPAITCLTPPEADAERAERPEDNTPAGIAAAEADNRDYAAKCVQRSGAELLEHVGTREVVQDMDVIRAVLGDPKLTYLGYSYGTKLGSLYAEKFPDRVRALVLDGAVDSSQDPVQESLRQAAGFQRAFDAYAADCARTPDCPLGTDPAQAVARFRELVDPLWERPAATTDPRGLSYNDAITGVTQTLYTDDLWQVLTLGLQELRDGRGDTLLQLADLYDGRRDDGTYRNTQDAFNAIRCVDDPRVTDPAVAARQDTEYRKAAPFLDDGRGTGAAPLELCAAWPVPNSGEPHSISVQGLPTTVVVSTTEDPATPYQAGVDLAAQLGAALVTFRGNRHTAALVAGNECLDSAVIAYLVDLTIPPAGLTC</sequence>
<dbReference type="HOGENOM" id="CLU_013364_3_1_11"/>
<evidence type="ECO:0000313" key="6">
    <source>
        <dbReference type="Proteomes" id="UP000006820"/>
    </source>
</evidence>
<dbReference type="AlphaFoldDB" id="Q5YZ86"/>
<dbReference type="MEROPS" id="S33.023"/>